<dbReference type="PANTHER" id="PTHR42085:SF2">
    <property type="entry name" value="F-BOX DOMAIN-CONTAINING PROTEIN"/>
    <property type="match status" value="1"/>
</dbReference>
<protein>
    <submittedName>
        <fullName evidence="2">Uncharacterized protein</fullName>
    </submittedName>
</protein>
<dbReference type="Proteomes" id="UP001274830">
    <property type="component" value="Unassembled WGS sequence"/>
</dbReference>
<keyword evidence="3" id="KW-1185">Reference proteome</keyword>
<proteinExistence type="predicted"/>
<evidence type="ECO:0000256" key="1">
    <source>
        <dbReference type="SAM" id="MobiDB-lite"/>
    </source>
</evidence>
<reference evidence="2" key="1">
    <citation type="submission" date="2023-07" db="EMBL/GenBank/DDBJ databases">
        <title>Black Yeasts Isolated from many extreme environments.</title>
        <authorList>
            <person name="Coleine C."/>
            <person name="Stajich J.E."/>
            <person name="Selbmann L."/>
        </authorList>
    </citation>
    <scope>NUCLEOTIDE SEQUENCE</scope>
    <source>
        <strain evidence="2">CCFEE 5485</strain>
    </source>
</reference>
<organism evidence="2 3">
    <name type="scientific">Recurvomyces mirabilis</name>
    <dbReference type="NCBI Taxonomy" id="574656"/>
    <lineage>
        <taxon>Eukaryota</taxon>
        <taxon>Fungi</taxon>
        <taxon>Dikarya</taxon>
        <taxon>Ascomycota</taxon>
        <taxon>Pezizomycotina</taxon>
        <taxon>Dothideomycetes</taxon>
        <taxon>Dothideomycetidae</taxon>
        <taxon>Mycosphaerellales</taxon>
        <taxon>Teratosphaeriaceae</taxon>
        <taxon>Recurvomyces</taxon>
    </lineage>
</organism>
<feature type="compositionally biased region" description="Low complexity" evidence="1">
    <location>
        <begin position="10"/>
        <end position="29"/>
    </location>
</feature>
<accession>A0AAE1C3N2</accession>
<name>A0AAE1C3N2_9PEZI</name>
<dbReference type="InterPro" id="IPR038883">
    <property type="entry name" value="AN11006-like"/>
</dbReference>
<dbReference type="AlphaFoldDB" id="A0AAE1C3N2"/>
<dbReference type="PANTHER" id="PTHR42085">
    <property type="entry name" value="F-BOX DOMAIN-CONTAINING PROTEIN"/>
    <property type="match status" value="1"/>
</dbReference>
<sequence length="285" mass="32170">MPPRARTKKTASVVTSAATSTTPSTVPSAIQSRDVSPTPKQPFRLFDLPSELRVRIYEEVLHVPNPPIDLDPQNYRTIHPRLALFLISHRLHNEASQIFYSQPILLYPFHGRFFHTKKPLLARLPIHYREAITTLCWRIGPGWSSPPKNQNANETLGLRECVNLRVLKLFVEIDPADGIFSGFRGKGAKEDTYKWFCVDLLREIFEQVPSLETVEIDAFPVIKKDSPLVVGLRRCIEESGLKLKWGPLRGWEDDTLVSGGHIGIEAAMASMALRAEMGRVVEVRA</sequence>
<evidence type="ECO:0000313" key="2">
    <source>
        <dbReference type="EMBL" id="KAK3676730.1"/>
    </source>
</evidence>
<evidence type="ECO:0000313" key="3">
    <source>
        <dbReference type="Proteomes" id="UP001274830"/>
    </source>
</evidence>
<gene>
    <name evidence="2" type="ORF">LTR78_003507</name>
</gene>
<dbReference type="EMBL" id="JAUTXT010000009">
    <property type="protein sequence ID" value="KAK3676730.1"/>
    <property type="molecule type" value="Genomic_DNA"/>
</dbReference>
<comment type="caution">
    <text evidence="2">The sequence shown here is derived from an EMBL/GenBank/DDBJ whole genome shotgun (WGS) entry which is preliminary data.</text>
</comment>
<feature type="region of interest" description="Disordered" evidence="1">
    <location>
        <begin position="1"/>
        <end position="38"/>
    </location>
</feature>